<comment type="subcellular location">
    <subcellularLocation>
        <location evidence="1">Cell membrane</location>
        <topology evidence="1">Peripheral membrane protein</topology>
    </subcellularLocation>
</comment>
<gene>
    <name evidence="9" type="ORF">EV139_2646</name>
</gene>
<evidence type="ECO:0000313" key="10">
    <source>
        <dbReference type="Proteomes" id="UP000291832"/>
    </source>
</evidence>
<dbReference type="SUPFAM" id="SSF53448">
    <property type="entry name" value="Nucleotide-diphospho-sugar transferases"/>
    <property type="match status" value="1"/>
</dbReference>
<proteinExistence type="inferred from homology"/>
<dbReference type="InterPro" id="IPR007554">
    <property type="entry name" value="Glycerophosphate_synth"/>
</dbReference>
<dbReference type="Pfam" id="PF04464">
    <property type="entry name" value="Glyphos_transf"/>
    <property type="match status" value="1"/>
</dbReference>
<dbReference type="InterPro" id="IPR043148">
    <property type="entry name" value="TagF_C"/>
</dbReference>
<feature type="compositionally biased region" description="Basic and acidic residues" evidence="7">
    <location>
        <begin position="1"/>
        <end position="11"/>
    </location>
</feature>
<dbReference type="RefSeq" id="WP_130454798.1">
    <property type="nucleotide sequence ID" value="NZ_QYAG01000002.1"/>
</dbReference>
<keyword evidence="10" id="KW-1185">Reference proteome</keyword>
<dbReference type="Pfam" id="PF00535">
    <property type="entry name" value="Glycos_transf_2"/>
    <property type="match status" value="1"/>
</dbReference>
<evidence type="ECO:0000256" key="6">
    <source>
        <dbReference type="ARBA" id="ARBA00023136"/>
    </source>
</evidence>
<dbReference type="EMBL" id="SHKI01000006">
    <property type="protein sequence ID" value="RZT62937.1"/>
    <property type="molecule type" value="Genomic_DNA"/>
</dbReference>
<dbReference type="OrthoDB" id="3171021at2"/>
<evidence type="ECO:0000256" key="5">
    <source>
        <dbReference type="ARBA" id="ARBA00022944"/>
    </source>
</evidence>
<name>A0A4Q7TS61_9MICO</name>
<accession>A0A4Q7TS61</accession>
<evidence type="ECO:0000313" key="9">
    <source>
        <dbReference type="EMBL" id="RZT62937.1"/>
    </source>
</evidence>
<dbReference type="InterPro" id="IPR043149">
    <property type="entry name" value="TagF_N"/>
</dbReference>
<protein>
    <submittedName>
        <fullName evidence="9">CDP-glycerol:poly(Glycerophosphate) glycerophosphotransferase</fullName>
    </submittedName>
</protein>
<dbReference type="Gene3D" id="3.40.50.11820">
    <property type="match status" value="1"/>
</dbReference>
<dbReference type="GO" id="GO:0005886">
    <property type="term" value="C:plasma membrane"/>
    <property type="evidence" value="ECO:0007669"/>
    <property type="project" value="UniProtKB-SubCell"/>
</dbReference>
<evidence type="ECO:0000256" key="2">
    <source>
        <dbReference type="ARBA" id="ARBA00010488"/>
    </source>
</evidence>
<dbReference type="Proteomes" id="UP000291832">
    <property type="component" value="Unassembled WGS sequence"/>
</dbReference>
<dbReference type="InterPro" id="IPR050834">
    <property type="entry name" value="Glycosyltransf_2"/>
</dbReference>
<evidence type="ECO:0000259" key="8">
    <source>
        <dbReference type="Pfam" id="PF00535"/>
    </source>
</evidence>
<keyword evidence="3" id="KW-1003">Cell membrane</keyword>
<dbReference type="Gene3D" id="3.40.50.12580">
    <property type="match status" value="1"/>
</dbReference>
<keyword evidence="5" id="KW-0777">Teichoic acid biosynthesis</keyword>
<dbReference type="Gene3D" id="3.90.550.10">
    <property type="entry name" value="Spore Coat Polysaccharide Biosynthesis Protein SpsA, Chain A"/>
    <property type="match status" value="1"/>
</dbReference>
<evidence type="ECO:0000256" key="4">
    <source>
        <dbReference type="ARBA" id="ARBA00022679"/>
    </source>
</evidence>
<evidence type="ECO:0000256" key="1">
    <source>
        <dbReference type="ARBA" id="ARBA00004202"/>
    </source>
</evidence>
<dbReference type="InterPro" id="IPR001173">
    <property type="entry name" value="Glyco_trans_2-like"/>
</dbReference>
<reference evidence="9 10" key="1">
    <citation type="journal article" date="2015" name="Stand. Genomic Sci.">
        <title>Genomic Encyclopedia of Bacterial and Archaeal Type Strains, Phase III: the genomes of soil and plant-associated and newly described type strains.</title>
        <authorList>
            <person name="Whitman W.B."/>
            <person name="Woyke T."/>
            <person name="Klenk H.P."/>
            <person name="Zhou Y."/>
            <person name="Lilburn T.G."/>
            <person name="Beck B.J."/>
            <person name="De Vos P."/>
            <person name="Vandamme P."/>
            <person name="Eisen J.A."/>
            <person name="Garrity G."/>
            <person name="Hugenholtz P."/>
            <person name="Kyrpides N.C."/>
        </authorList>
    </citation>
    <scope>NUCLEOTIDE SEQUENCE [LARGE SCALE GENOMIC DNA]</scope>
    <source>
        <strain evidence="9 10">RF6</strain>
    </source>
</reference>
<dbReference type="PANTHER" id="PTHR43685">
    <property type="entry name" value="GLYCOSYLTRANSFERASE"/>
    <property type="match status" value="1"/>
</dbReference>
<evidence type="ECO:0000256" key="3">
    <source>
        <dbReference type="ARBA" id="ARBA00022475"/>
    </source>
</evidence>
<feature type="region of interest" description="Disordered" evidence="7">
    <location>
        <begin position="1"/>
        <end position="21"/>
    </location>
</feature>
<sequence length="1690" mass="186336">MQHPPARERQAETVPAELPPELTPSDFVALNRQAPWRMLEIGSRVRSLDVLDDLAAAATAAASTGPLTWNELRARIDADGSRAQLLHMRIQPLIAGSLLACVIDQSSENLQRAEKIARTVLDQSGLWFDAAELALRFAAQVAAMTRSHELFAELERLPKMHPGVAHAIRTDFLRPRVLEEAREAGAEFTSDDALSFTRWWDSFNLPFVKDGLIPFALDLTTVESAQSVFAHITVPAGTTAELPVADQPLVSIVVPTYNPEESFLNTVSSLINQSWSRIEILVVDDCSTAGREYLDAAAALDPRVRIIEQKHNGGAYAARNRGLAAARGDFVGFQDADDLSHPKRIELQVTPLLQADTHIASMSRALRTLSSGELTYLGYLPDRINASSLIFRREPVLERLGQFDAVRKGADSEFTERLENAFGRGSVLRLSTKLGLVQLTSGSLSRADFRPEWMAAHRYGYIAQYRAAHRAIAASPQADWKLTADRDSISWSTPRMRGAAPRAHLSHAVLADWNTNLATPRASVEQALQIQAAEATTPVGLLSGFNPRLSQHHREYPSDRAAAGVEAGKLVWAAWGDATHIDALVVPDPEYLAFLPDPGETELTFGAVIIVLDETIRARTTDQLPPVEWCEERVRSRFGVDPQWRVSSPLVHAALKRRGVRAELAPPAHAGASVAGIPPRPRLGIPLPFSHGAGNWDMTRVTALLPDPAAAAVLFYDEAGRWAKLQLPPGARLVSGATHDRQAFISEVDVLAPDPAGQRSIAATSWLRLSLERGVPATLPTGVFSGVPDTPALRYDPNLGESLIGEGLNGFDYVPPLASDLQRIETANQAALASPPTVRFVVIGAGDEQLAVRTRLSIERLPSSHVAATVVSIAHPNHAALRALLAAAPTGTRVCLVTAGFEFEEDAFERLADSSTEDVHVFTESGYDYRLNAQLAGVDRVVAAASAPLWAGSTPLLIRAETLDHLLRERAAPPAADSLTFAEAVLLCGGFGVLGGARAPYALEDRAGTWAEPLSLNWYRGFLRAWTALLSRVHDAGAAGDYLQRVFVYLLATRLVLNTGHSPKLWLSLADRSELELEIVSALQCVDPSYVLEPGYTAQGFSRELRMHLLQLTHELTAESELRVGERGPSAVWHDLVLEQPAEVPVRIDSMRVEADELLIFGRYPLSFDYPDYELTLTVGSRTTVLPDQQRFADSRLFGASYLKARTFSARIPFSELTDRIEFRFKNTEVATPPLRPHFVRSTSRLSGHRGAYWAAAAHSLLSVDGSAIKVEPYSRARHLMHEVRKQYALLSDGDPVKRAAARLRRKYFLTRRRHRNRQIWMYADRIIKGGDNGEYAYRYAAAQDDGIEKHYVLRSGTPTAARFTSSGLQYLEFGNDAQRLAYLNAAVVFATRVAPANTFGFDRDAVHFRDLFHADIVYINHGLVVDSLEHVLNAGYSGFSKICVVSEVERRVLQQPRYGYDAEQVAVTGFARYDGLESTPGRTILLAPTWRSYLHTPQKGDSQSQLHETFKQTAYFKEFQALLDNPELARLLQETDYRLTFLLHPNTSVQRGDFVSPDPRIEVMAATDDVSYETLMSEAAIMVTDYSGVQFDFATMSKPIVYFQPRSIPAHYEGGVFSYEHDGFGPIAATPDDLVGLLRATIAQDGALAPEYRERIERFFAHLDRGNARRTYEVGRQIMSTRSGGDLRG</sequence>
<dbReference type="CDD" id="cd00761">
    <property type="entry name" value="Glyco_tranf_GTA_type"/>
    <property type="match status" value="1"/>
</dbReference>
<comment type="similarity">
    <text evidence="2">Belongs to the CDP-glycerol glycerophosphotransferase family.</text>
</comment>
<evidence type="ECO:0000256" key="7">
    <source>
        <dbReference type="SAM" id="MobiDB-lite"/>
    </source>
</evidence>
<dbReference type="GO" id="GO:0019350">
    <property type="term" value="P:teichoic acid biosynthetic process"/>
    <property type="evidence" value="ECO:0007669"/>
    <property type="project" value="UniProtKB-KW"/>
</dbReference>
<dbReference type="InterPro" id="IPR029044">
    <property type="entry name" value="Nucleotide-diphossugar_trans"/>
</dbReference>
<keyword evidence="4 9" id="KW-0808">Transferase</keyword>
<keyword evidence="6" id="KW-0472">Membrane</keyword>
<feature type="domain" description="Glycosyltransferase 2-like" evidence="8">
    <location>
        <begin position="251"/>
        <end position="373"/>
    </location>
</feature>
<dbReference type="PANTHER" id="PTHR43685:SF11">
    <property type="entry name" value="GLYCOSYLTRANSFERASE TAGX-RELATED"/>
    <property type="match status" value="1"/>
</dbReference>
<comment type="caution">
    <text evidence="9">The sequence shown here is derived from an EMBL/GenBank/DDBJ whole genome shotgun (WGS) entry which is preliminary data.</text>
</comment>
<dbReference type="GO" id="GO:0047355">
    <property type="term" value="F:CDP-glycerol glycerophosphotransferase activity"/>
    <property type="evidence" value="ECO:0007669"/>
    <property type="project" value="InterPro"/>
</dbReference>
<organism evidence="9 10">
    <name type="scientific">Leucobacter luti</name>
    <dbReference type="NCBI Taxonomy" id="340320"/>
    <lineage>
        <taxon>Bacteria</taxon>
        <taxon>Bacillati</taxon>
        <taxon>Actinomycetota</taxon>
        <taxon>Actinomycetes</taxon>
        <taxon>Micrococcales</taxon>
        <taxon>Microbacteriaceae</taxon>
        <taxon>Leucobacter</taxon>
    </lineage>
</organism>
<dbReference type="SUPFAM" id="SSF53756">
    <property type="entry name" value="UDP-Glycosyltransferase/glycogen phosphorylase"/>
    <property type="match status" value="1"/>
</dbReference>